<evidence type="ECO:0000259" key="4">
    <source>
        <dbReference type="Pfam" id="PF01494"/>
    </source>
</evidence>
<dbReference type="Pfam" id="PF21274">
    <property type="entry name" value="Rng_hyd_C"/>
    <property type="match status" value="1"/>
</dbReference>
<dbReference type="Gene3D" id="3.30.70.2450">
    <property type="match status" value="1"/>
</dbReference>
<evidence type="ECO:0000313" key="5">
    <source>
        <dbReference type="EMBL" id="BDY29998.1"/>
    </source>
</evidence>
<keyword evidence="5" id="KW-0560">Oxidoreductase</keyword>
<gene>
    <name evidence="5" type="primary">oxyS_1</name>
    <name evidence="5" type="ORF">hbim_03941</name>
</gene>
<evidence type="ECO:0000256" key="3">
    <source>
        <dbReference type="ARBA" id="ARBA00022827"/>
    </source>
</evidence>
<dbReference type="GO" id="GO:0016709">
    <property type="term" value="F:oxidoreductase activity, acting on paired donors, with incorporation or reduction of molecular oxygen, NAD(P)H as one donor, and incorporation of one atom of oxygen"/>
    <property type="evidence" value="ECO:0007669"/>
    <property type="project" value="UniProtKB-ARBA"/>
</dbReference>
<dbReference type="InterPro" id="IPR050641">
    <property type="entry name" value="RIFMO-like"/>
</dbReference>
<accession>A0AAI8XPM1</accession>
<evidence type="ECO:0000256" key="2">
    <source>
        <dbReference type="ARBA" id="ARBA00022630"/>
    </source>
</evidence>
<dbReference type="EC" id="1.14.13.234" evidence="5"/>
<dbReference type="PANTHER" id="PTHR43004:SF19">
    <property type="entry name" value="BINDING MONOOXYGENASE, PUTATIVE (JCVI)-RELATED"/>
    <property type="match status" value="1"/>
</dbReference>
<keyword evidence="2" id="KW-0285">Flavoprotein</keyword>
<dbReference type="Proteomes" id="UP001241092">
    <property type="component" value="Chromosome"/>
</dbReference>
<protein>
    <submittedName>
        <fullName evidence="5">12-dehydrotetracycline 5-monooxygenase/anhydrotetracycline 6-monooxygenase</fullName>
        <ecNumber evidence="5">1.14.13.234</ecNumber>
    </submittedName>
</protein>
<reference evidence="5" key="1">
    <citation type="submission" date="2023-03" db="EMBL/GenBank/DDBJ databases">
        <title>Draft genome sequence of a Mycolicibacterium mageritense strain H4_3_1 isolated from a hybrid biological-inorganic system reactor.</title>
        <authorList>
            <person name="Feng X."/>
            <person name="Kazama D."/>
            <person name="Sato K."/>
            <person name="Kobayashi H."/>
        </authorList>
    </citation>
    <scope>NUCLEOTIDE SEQUENCE</scope>
    <source>
        <strain evidence="5">H4_3_1</strain>
    </source>
</reference>
<dbReference type="SUPFAM" id="SSF51905">
    <property type="entry name" value="FAD/NAD(P)-binding domain"/>
    <property type="match status" value="1"/>
</dbReference>
<sequence>MADADVVVVGAGPTGLTLACSLVLHGLSVRVIDRASGPATTSRANFLHARGSEVLGRIGALGTLPDESLRAMRITSYLGDRPVMKVEFGDPGMRTAAPPMVVSQAKVEAALRARLAELGVTPEWGTALVGAHQDADTAVAELDGGQTIRAQWIVGCDGAAGTTRQLAGIAFPGVKLSERFLLADVHLDWDLDRAGTTGWIHPDGLVGAMPMPSSASNDLWRLFVYDPAMEQKPTDSVILERIRAILPARTGRDVRLGDAEWLSVFTVHRRLAETYRRGRILIAGDAAHVHAPFGGQGMLTGIGDAENLAFKLALVVRNRASDALIDSYQAERRPLATEVLRGTGAVTRLNVANTRLGRFLRDRVAVRVFNLPVVQRWTTFTTSQLWVSYRKGPLGGRGRKPRPGDRIPDLACLRADGTPTRLHRELGGRWAVLVPSGVQDDGIGVARRRLGDFVVELRHHGAEVMLIRPDAHLGWRGRPGHAEGLRRWLTRALDEGTVR</sequence>
<dbReference type="EMBL" id="AP027452">
    <property type="protein sequence ID" value="BDY29998.1"/>
    <property type="molecule type" value="Genomic_DNA"/>
</dbReference>
<name>A0AAI8XPM1_MYCME</name>
<dbReference type="InterPro" id="IPR036188">
    <property type="entry name" value="FAD/NAD-bd_sf"/>
</dbReference>
<comment type="cofactor">
    <cofactor evidence="1">
        <name>FAD</name>
        <dbReference type="ChEBI" id="CHEBI:57692"/>
    </cofactor>
</comment>
<organism evidence="5 6">
    <name type="scientific">Mycolicibacterium mageritense</name>
    <name type="common">Mycobacterium mageritense</name>
    <dbReference type="NCBI Taxonomy" id="53462"/>
    <lineage>
        <taxon>Bacteria</taxon>
        <taxon>Bacillati</taxon>
        <taxon>Actinomycetota</taxon>
        <taxon>Actinomycetes</taxon>
        <taxon>Mycobacteriales</taxon>
        <taxon>Mycobacteriaceae</taxon>
        <taxon>Mycolicibacterium</taxon>
    </lineage>
</organism>
<dbReference type="PANTHER" id="PTHR43004">
    <property type="entry name" value="TRK SYSTEM POTASSIUM UPTAKE PROTEIN"/>
    <property type="match status" value="1"/>
</dbReference>
<dbReference type="Pfam" id="PF01494">
    <property type="entry name" value="FAD_binding_3"/>
    <property type="match status" value="1"/>
</dbReference>
<dbReference type="GO" id="GO:0071949">
    <property type="term" value="F:FAD binding"/>
    <property type="evidence" value="ECO:0007669"/>
    <property type="project" value="InterPro"/>
</dbReference>
<dbReference type="AlphaFoldDB" id="A0AAI8XPM1"/>
<dbReference type="RefSeq" id="WP_276822904.1">
    <property type="nucleotide sequence ID" value="NZ_AP027452.1"/>
</dbReference>
<proteinExistence type="predicted"/>
<keyword evidence="3" id="KW-0274">FAD</keyword>
<dbReference type="Gene3D" id="3.40.30.120">
    <property type="match status" value="1"/>
</dbReference>
<dbReference type="Gene3D" id="3.50.50.60">
    <property type="entry name" value="FAD/NAD(P)-binding domain"/>
    <property type="match status" value="1"/>
</dbReference>
<dbReference type="PRINTS" id="PR00420">
    <property type="entry name" value="RNGMNOXGNASE"/>
</dbReference>
<evidence type="ECO:0000313" key="6">
    <source>
        <dbReference type="Proteomes" id="UP001241092"/>
    </source>
</evidence>
<evidence type="ECO:0000256" key="1">
    <source>
        <dbReference type="ARBA" id="ARBA00001974"/>
    </source>
</evidence>
<dbReference type="InterPro" id="IPR002938">
    <property type="entry name" value="FAD-bd"/>
</dbReference>
<feature type="domain" description="FAD-binding" evidence="4">
    <location>
        <begin position="3"/>
        <end position="341"/>
    </location>
</feature>